<feature type="domain" description="MACPF" evidence="1">
    <location>
        <begin position="1"/>
        <end position="302"/>
    </location>
</feature>
<dbReference type="InterPro" id="IPR044663">
    <property type="entry name" value="CAD1/NSL1-like"/>
</dbReference>
<dbReference type="InterPro" id="IPR020864">
    <property type="entry name" value="MACPF"/>
</dbReference>
<keyword evidence="3" id="KW-1185">Reference proteome</keyword>
<evidence type="ECO:0000313" key="2">
    <source>
        <dbReference type="EMBL" id="KAL2342867.1"/>
    </source>
</evidence>
<dbReference type="Pfam" id="PF01823">
    <property type="entry name" value="MACPF"/>
    <property type="match status" value="1"/>
</dbReference>
<dbReference type="PANTHER" id="PTHR33199:SF14">
    <property type="entry name" value="MAC_PERFORIN DOMAIN PROTEIN"/>
    <property type="match status" value="1"/>
</dbReference>
<evidence type="ECO:0000259" key="1">
    <source>
        <dbReference type="PROSITE" id="PS51412"/>
    </source>
</evidence>
<dbReference type="Proteomes" id="UP001603857">
    <property type="component" value="Unassembled WGS sequence"/>
</dbReference>
<protein>
    <recommendedName>
        <fullName evidence="1">MACPF domain-containing protein</fullName>
    </recommendedName>
</protein>
<accession>A0ABD1N435</accession>
<sequence>MAASDSRLEAAQKAINSIGLGFDITQDIGFDNCKKGSRLIFINEEQCRNLEIPGGVSVPNVPNSIKCYGGESTRLHSGVLTSGQMLRHFNEQMRLEGNIATGHFCASFGLSGGSVKHLASIKSLTYDGWFINRYSIQLEKCHGELLDHVKEAMPLIWDPLALSRFIERFGTHVVVGVIMGGRDMLYVRQENTSHLDPDNVWKLLKDAASMKFTDSAENHSLTSEDLCKEKNLFVIHSRRGGSSQKVSHSEWLETIYSEPDVISMFLLPLTSLSGISKSGYLISALNLYLHHKPPIEDLLHFLDFQLPRQWAPVPTEIRLGSNRKHKVDTWIRFSTSDPKLYINTIPVDVGNRPVTGLRLQLEGRSSDRLAIHLQHLTSLPKSLIFSDHANAYLSCDSSRCKWHKKVKRNSISYVCTAPVEPDDSASIVTGAQLHVENKCLFLRLCFSKVVGATLNKVPEWDKSSSLDEFSIMSGGTETEIQQKGIGCLASLIKVGFISKVEERGHPKPGDVTIGSGPSWSSRPKPVCMPELLRYVGTEENKRGPKDSPGHWVVSGARLSVENGKICLLVKYSLLDFDFNGRSSDH</sequence>
<evidence type="ECO:0000313" key="3">
    <source>
        <dbReference type="Proteomes" id="UP001603857"/>
    </source>
</evidence>
<dbReference type="AlphaFoldDB" id="A0ABD1N435"/>
<dbReference type="SMART" id="SM00457">
    <property type="entry name" value="MACPF"/>
    <property type="match status" value="1"/>
</dbReference>
<gene>
    <name evidence="2" type="ORF">Fmac_004152</name>
</gene>
<proteinExistence type="predicted"/>
<comment type="caution">
    <text evidence="2">The sequence shown here is derived from an EMBL/GenBank/DDBJ whole genome shotgun (WGS) entry which is preliminary data.</text>
</comment>
<dbReference type="PROSITE" id="PS51412">
    <property type="entry name" value="MACPF_2"/>
    <property type="match status" value="1"/>
</dbReference>
<dbReference type="EMBL" id="JBGMDY010000002">
    <property type="protein sequence ID" value="KAL2342867.1"/>
    <property type="molecule type" value="Genomic_DNA"/>
</dbReference>
<reference evidence="2 3" key="1">
    <citation type="submission" date="2024-08" db="EMBL/GenBank/DDBJ databases">
        <title>Insights into the chromosomal genome structure of Flemingia macrophylla.</title>
        <authorList>
            <person name="Ding Y."/>
            <person name="Zhao Y."/>
            <person name="Bi W."/>
            <person name="Wu M."/>
            <person name="Zhao G."/>
            <person name="Gong Y."/>
            <person name="Li W."/>
            <person name="Zhang P."/>
        </authorList>
    </citation>
    <scope>NUCLEOTIDE SEQUENCE [LARGE SCALE GENOMIC DNA]</scope>
    <source>
        <strain evidence="2">DYQJB</strain>
        <tissue evidence="2">Leaf</tissue>
    </source>
</reference>
<name>A0ABD1N435_9FABA</name>
<organism evidence="2 3">
    <name type="scientific">Flemingia macrophylla</name>
    <dbReference type="NCBI Taxonomy" id="520843"/>
    <lineage>
        <taxon>Eukaryota</taxon>
        <taxon>Viridiplantae</taxon>
        <taxon>Streptophyta</taxon>
        <taxon>Embryophyta</taxon>
        <taxon>Tracheophyta</taxon>
        <taxon>Spermatophyta</taxon>
        <taxon>Magnoliopsida</taxon>
        <taxon>eudicotyledons</taxon>
        <taxon>Gunneridae</taxon>
        <taxon>Pentapetalae</taxon>
        <taxon>rosids</taxon>
        <taxon>fabids</taxon>
        <taxon>Fabales</taxon>
        <taxon>Fabaceae</taxon>
        <taxon>Papilionoideae</taxon>
        <taxon>50 kb inversion clade</taxon>
        <taxon>NPAAA clade</taxon>
        <taxon>indigoferoid/millettioid clade</taxon>
        <taxon>Phaseoleae</taxon>
        <taxon>Flemingia</taxon>
    </lineage>
</organism>
<dbReference type="PANTHER" id="PTHR33199">
    <property type="entry name" value="MACPF DOMAIN-CONTAINING PROTEIN CAD1"/>
    <property type="match status" value="1"/>
</dbReference>